<organism evidence="1 2">
    <name type="scientific">Musa troglodytarum</name>
    <name type="common">fe'i banana</name>
    <dbReference type="NCBI Taxonomy" id="320322"/>
    <lineage>
        <taxon>Eukaryota</taxon>
        <taxon>Viridiplantae</taxon>
        <taxon>Streptophyta</taxon>
        <taxon>Embryophyta</taxon>
        <taxon>Tracheophyta</taxon>
        <taxon>Spermatophyta</taxon>
        <taxon>Magnoliopsida</taxon>
        <taxon>Liliopsida</taxon>
        <taxon>Zingiberales</taxon>
        <taxon>Musaceae</taxon>
        <taxon>Musa</taxon>
    </lineage>
</organism>
<protein>
    <submittedName>
        <fullName evidence="1">Zinc finger, RING-type</fullName>
    </submittedName>
</protein>
<sequence length="103" mass="11344">MMEASRSSIERGKWSQKRSVSKVCPACQGHGKLGAGQIDKKGRTCILLDKADHLSLLQQASQYQEDKFMLSSSLVFAMSTMADKWTADKFAQPSKAMLISNST</sequence>
<proteinExistence type="predicted"/>
<keyword evidence="2" id="KW-1185">Reference proteome</keyword>
<name>A0A9E7L713_9LILI</name>
<dbReference type="Proteomes" id="UP001055439">
    <property type="component" value="Chromosome 9"/>
</dbReference>
<dbReference type="OrthoDB" id="8062037at2759"/>
<accession>A0A9E7L713</accession>
<evidence type="ECO:0000313" key="2">
    <source>
        <dbReference type="Proteomes" id="UP001055439"/>
    </source>
</evidence>
<dbReference type="AlphaFoldDB" id="A0A9E7L713"/>
<reference evidence="1" key="1">
    <citation type="submission" date="2022-05" db="EMBL/GenBank/DDBJ databases">
        <title>The Musa troglodytarum L. genome provides insights into the mechanism of non-climacteric behaviour and enrichment of carotenoids.</title>
        <authorList>
            <person name="Wang J."/>
        </authorList>
    </citation>
    <scope>NUCLEOTIDE SEQUENCE</scope>
    <source>
        <tissue evidence="1">Leaf</tissue>
    </source>
</reference>
<gene>
    <name evidence="1" type="ORF">MUK42_14823</name>
</gene>
<dbReference type="EMBL" id="CP097511">
    <property type="protein sequence ID" value="URE48233.1"/>
    <property type="molecule type" value="Genomic_DNA"/>
</dbReference>
<evidence type="ECO:0000313" key="1">
    <source>
        <dbReference type="EMBL" id="URE48233.1"/>
    </source>
</evidence>